<dbReference type="OrthoDB" id="9810297at2"/>
<evidence type="ECO:0000313" key="9">
    <source>
        <dbReference type="EMBL" id="KAB1644084.1"/>
    </source>
</evidence>
<evidence type="ECO:0000256" key="6">
    <source>
        <dbReference type="PROSITE-ProRule" id="PRU01023"/>
    </source>
</evidence>
<dbReference type="PRINTS" id="PR02008">
    <property type="entry name" value="RCMTFAMILY"/>
</dbReference>
<feature type="binding site" evidence="6">
    <location>
        <position position="374"/>
    </location>
    <ligand>
        <name>S-adenosyl-L-methionine</name>
        <dbReference type="ChEBI" id="CHEBI:59789"/>
    </ligand>
</feature>
<gene>
    <name evidence="9" type="ORF">F8O05_04665</name>
</gene>
<keyword evidence="10" id="KW-1185">Reference proteome</keyword>
<proteinExistence type="inferred from homology"/>
<dbReference type="Gene3D" id="3.40.50.150">
    <property type="entry name" value="Vaccinia Virus protein VP39"/>
    <property type="match status" value="1"/>
</dbReference>
<reference evidence="9 10" key="1">
    <citation type="submission" date="2019-09" db="EMBL/GenBank/DDBJ databases">
        <title>Phylogeny of genus Pseudoclavibacter and closely related genus.</title>
        <authorList>
            <person name="Li Y."/>
        </authorList>
    </citation>
    <scope>NUCLEOTIDE SEQUENCE [LARGE SCALE GENOMIC DNA]</scope>
    <source>
        <strain evidence="9 10">KCTC 13959</strain>
    </source>
</reference>
<keyword evidence="5 6" id="KW-0694">RNA-binding</keyword>
<dbReference type="Pfam" id="PF01029">
    <property type="entry name" value="NusB"/>
    <property type="match status" value="1"/>
</dbReference>
<keyword evidence="2 6" id="KW-0489">Methyltransferase</keyword>
<dbReference type="PROSITE" id="PS51686">
    <property type="entry name" value="SAM_MT_RSMB_NOP"/>
    <property type="match status" value="1"/>
</dbReference>
<dbReference type="GO" id="GO:0001510">
    <property type="term" value="P:RNA methylation"/>
    <property type="evidence" value="ECO:0007669"/>
    <property type="project" value="InterPro"/>
</dbReference>
<dbReference type="GO" id="GO:0008173">
    <property type="term" value="F:RNA methyltransferase activity"/>
    <property type="evidence" value="ECO:0007669"/>
    <property type="project" value="InterPro"/>
</dbReference>
<dbReference type="InterPro" id="IPR029063">
    <property type="entry name" value="SAM-dependent_MTases_sf"/>
</dbReference>
<feature type="region of interest" description="Disordered" evidence="7">
    <location>
        <begin position="1"/>
        <end position="55"/>
    </location>
</feature>
<feature type="binding site" evidence="6">
    <location>
        <begin position="321"/>
        <end position="327"/>
    </location>
    <ligand>
        <name>S-adenosyl-L-methionine</name>
        <dbReference type="ChEBI" id="CHEBI:59789"/>
    </ligand>
</feature>
<dbReference type="InterPro" id="IPR006027">
    <property type="entry name" value="NusB_RsmB_TIM44"/>
</dbReference>
<dbReference type="InterPro" id="IPR049560">
    <property type="entry name" value="MeTrfase_RsmB-F_NOP2_cat"/>
</dbReference>
<evidence type="ECO:0000256" key="4">
    <source>
        <dbReference type="ARBA" id="ARBA00022691"/>
    </source>
</evidence>
<protein>
    <submittedName>
        <fullName evidence="9">rRNA small subunit methyltransferase B</fullName>
    </submittedName>
</protein>
<organism evidence="9 10">
    <name type="scientific">Gulosibacter chungangensis</name>
    <dbReference type="NCBI Taxonomy" id="979746"/>
    <lineage>
        <taxon>Bacteria</taxon>
        <taxon>Bacillati</taxon>
        <taxon>Actinomycetota</taxon>
        <taxon>Actinomycetes</taxon>
        <taxon>Micrococcales</taxon>
        <taxon>Microbacteriaceae</taxon>
        <taxon>Gulosibacter</taxon>
    </lineage>
</organism>
<dbReference type="AlphaFoldDB" id="A0A7J5BEL2"/>
<feature type="compositionally biased region" description="Low complexity" evidence="7">
    <location>
        <begin position="26"/>
        <end position="43"/>
    </location>
</feature>
<dbReference type="SUPFAM" id="SSF53335">
    <property type="entry name" value="S-adenosyl-L-methionine-dependent methyltransferases"/>
    <property type="match status" value="1"/>
</dbReference>
<feature type="domain" description="SAM-dependent MTase RsmB/NOP-type" evidence="8">
    <location>
        <begin position="218"/>
        <end position="513"/>
    </location>
</feature>
<dbReference type="Gene3D" id="1.10.940.10">
    <property type="entry name" value="NusB-like"/>
    <property type="match status" value="1"/>
</dbReference>
<dbReference type="InterPro" id="IPR035926">
    <property type="entry name" value="NusB-like_sf"/>
</dbReference>
<accession>A0A7J5BEL2</accession>
<dbReference type="InterPro" id="IPR023267">
    <property type="entry name" value="RCMT"/>
</dbReference>
<dbReference type="EMBL" id="WBKB01000002">
    <property type="protein sequence ID" value="KAB1644084.1"/>
    <property type="molecule type" value="Genomic_DNA"/>
</dbReference>
<keyword evidence="4 6" id="KW-0949">S-adenosyl-L-methionine</keyword>
<dbReference type="RefSeq" id="WP_158051587.1">
    <property type="nucleotide sequence ID" value="NZ_WBKB01000002.1"/>
</dbReference>
<dbReference type="PANTHER" id="PTHR22807:SF53">
    <property type="entry name" value="RIBOSOMAL RNA SMALL SUBUNIT METHYLTRANSFERASE B-RELATED"/>
    <property type="match status" value="1"/>
</dbReference>
<sequence length="519" mass="54792">MSDREQRHGSAGNGQRGRRRPAQVKSGSNRSGANRSGANRSGGNKTGGAKGRNAQPGARDVALDVLIAVAVDDAYANLLLPHRLREANLSREDAGLATELTYGTLRSSGYYDAIVELVAKRPIAEVDALARTALQLGAHQLLATRVASHAAVNETVNAVRRRGGVGPSGFVNANLRRISEADAGTWQARVAESIPDELARLAVLESHPLWIARALREALSLEHREDELTAALAANNASPQIQLAALPGKTAREAVLAAHPSLLTDDPASPVAMKLAGGDPSDLEEVREGVVRVQDAGSQLVALALTRAEPLKAGERVLDLCAGPGGKSALLAAEVLAAGGDFSANEVVPARAKLVRQALAVLGDEQSLPVTELDGREYGKGREQFDRILVDAPCTGLGALRRRPEARWRKQPSDVAELSALQEELLAAAVNAVVPGGLVAYVTCSPHPAETVGIVRRAYRHGGLEVVDAPAICRQLAPELELSGIAVGDGHALQLWPHRHGTDAMFLALLRKTDKKEPE</sequence>
<feature type="binding site" evidence="6">
    <location>
        <position position="346"/>
    </location>
    <ligand>
        <name>S-adenosyl-L-methionine</name>
        <dbReference type="ChEBI" id="CHEBI:59789"/>
    </ligand>
</feature>
<evidence type="ECO:0000256" key="5">
    <source>
        <dbReference type="ARBA" id="ARBA00022884"/>
    </source>
</evidence>
<dbReference type="Proteomes" id="UP000433493">
    <property type="component" value="Unassembled WGS sequence"/>
</dbReference>
<name>A0A7J5BEL2_9MICO</name>
<comment type="caution">
    <text evidence="9">The sequence shown here is derived from an EMBL/GenBank/DDBJ whole genome shotgun (WGS) entry which is preliminary data.</text>
</comment>
<dbReference type="InterPro" id="IPR018314">
    <property type="entry name" value="RsmB/NOL1/NOP2-like_CS"/>
</dbReference>
<feature type="binding site" evidence="6">
    <location>
        <position position="391"/>
    </location>
    <ligand>
        <name>S-adenosyl-L-methionine</name>
        <dbReference type="ChEBI" id="CHEBI:59789"/>
    </ligand>
</feature>
<evidence type="ECO:0000256" key="7">
    <source>
        <dbReference type="SAM" id="MobiDB-lite"/>
    </source>
</evidence>
<evidence type="ECO:0000256" key="1">
    <source>
        <dbReference type="ARBA" id="ARBA00007494"/>
    </source>
</evidence>
<evidence type="ECO:0000256" key="2">
    <source>
        <dbReference type="ARBA" id="ARBA00022603"/>
    </source>
</evidence>
<comment type="similarity">
    <text evidence="1 6">Belongs to the class I-like SAM-binding methyltransferase superfamily. RsmB/NOP family.</text>
</comment>
<dbReference type="SUPFAM" id="SSF48013">
    <property type="entry name" value="NusB-like"/>
    <property type="match status" value="1"/>
</dbReference>
<dbReference type="InterPro" id="IPR001678">
    <property type="entry name" value="MeTrfase_RsmB-F_NOP2_dom"/>
</dbReference>
<dbReference type="GO" id="GO:0003723">
    <property type="term" value="F:RNA binding"/>
    <property type="evidence" value="ECO:0007669"/>
    <property type="project" value="UniProtKB-UniRule"/>
</dbReference>
<dbReference type="GO" id="GO:0006355">
    <property type="term" value="P:regulation of DNA-templated transcription"/>
    <property type="evidence" value="ECO:0007669"/>
    <property type="project" value="InterPro"/>
</dbReference>
<dbReference type="PROSITE" id="PS01153">
    <property type="entry name" value="NOL1_NOP2_SUN"/>
    <property type="match status" value="1"/>
</dbReference>
<evidence type="ECO:0000259" key="8">
    <source>
        <dbReference type="PROSITE" id="PS51686"/>
    </source>
</evidence>
<evidence type="ECO:0000313" key="10">
    <source>
        <dbReference type="Proteomes" id="UP000433493"/>
    </source>
</evidence>
<keyword evidence="3 6" id="KW-0808">Transferase</keyword>
<feature type="active site" description="Nucleophile" evidence="6">
    <location>
        <position position="444"/>
    </location>
</feature>
<dbReference type="PANTHER" id="PTHR22807">
    <property type="entry name" value="NOP2 YEAST -RELATED NOL1/NOP2/FMU SUN DOMAIN-CONTAINING"/>
    <property type="match status" value="1"/>
</dbReference>
<evidence type="ECO:0000256" key="3">
    <source>
        <dbReference type="ARBA" id="ARBA00022679"/>
    </source>
</evidence>
<dbReference type="Pfam" id="PF01189">
    <property type="entry name" value="Methyltr_RsmB-F"/>
    <property type="match status" value="1"/>
</dbReference>